<dbReference type="Gene3D" id="2.60.40.1180">
    <property type="entry name" value="Golgi alpha-mannosidase II"/>
    <property type="match status" value="1"/>
</dbReference>
<feature type="domain" description="Glycoside hydrolase family 31 N-terminal" evidence="4">
    <location>
        <begin position="39"/>
        <end position="228"/>
    </location>
</feature>
<dbReference type="GO" id="GO:0005975">
    <property type="term" value="P:carbohydrate metabolic process"/>
    <property type="evidence" value="ECO:0007669"/>
    <property type="project" value="InterPro"/>
</dbReference>
<dbReference type="EMBL" id="BQMJ01000060">
    <property type="protein sequence ID" value="GJQ14798.1"/>
    <property type="molecule type" value="Genomic_DNA"/>
</dbReference>
<evidence type="ECO:0000259" key="3">
    <source>
        <dbReference type="Pfam" id="PF01055"/>
    </source>
</evidence>
<dbReference type="PANTHER" id="PTHR22762">
    <property type="entry name" value="ALPHA-GLUCOSIDASE"/>
    <property type="match status" value="1"/>
</dbReference>
<evidence type="ECO:0000259" key="5">
    <source>
        <dbReference type="Pfam" id="PF21365"/>
    </source>
</evidence>
<evidence type="ECO:0000259" key="4">
    <source>
        <dbReference type="Pfam" id="PF13802"/>
    </source>
</evidence>
<dbReference type="InterPro" id="IPR048395">
    <property type="entry name" value="Glyco_hydro_31_C"/>
</dbReference>
<dbReference type="InterPro" id="IPR011013">
    <property type="entry name" value="Gal_mutarotase_sf_dom"/>
</dbReference>
<feature type="domain" description="Glycoside hydrolase family 31 TIM barrel" evidence="3">
    <location>
        <begin position="274"/>
        <end position="618"/>
    </location>
</feature>
<dbReference type="Pfam" id="PF01055">
    <property type="entry name" value="Glyco_hydro_31_2nd"/>
    <property type="match status" value="1"/>
</dbReference>
<dbReference type="Pfam" id="PF21365">
    <property type="entry name" value="Glyco_hydro_31_3rd"/>
    <property type="match status" value="1"/>
</dbReference>
<sequence>MSESWKNRIPLQVQESTKVVPSTRTANHIHITGKYEEKFSVQFLEEDIVRVNFLPDGKPKINRTWIRCDEKNDVPLQGISRDDLSRFTCPQVTVESDPETCMLTLKGDKLQIKVQLHNTVALSWQDSHGRAFLEDRPMEAYVTEKGSHMVYHYLTRKGSEHYYGFGETSGELDKYGSRIRMDPRDALGYDAETSDPLYKHHPFYITWNSVLGIGCGILYDTMLPCTFDMGKELQAIYGSYRYFSVDGGDIDYYVIYGSSLVQIVEKLAQLTGFPPRIPRWALYYLGSGMFYTESDDAEQQLKNFVANCRRYDIVCTGLHLSSGYSTDSMKRRQMFCWNKDKIPNVSDLVHAFQSCDMHLIVNVKPWLLCSNPHYVEAKNLQLFLYQPSRREDVKEPCLFPLWSSEASISEYGSYLDFTNEATMEWWIRMLGEHYLAFGIDGIWNDNNEWDVCDWNSCIDLGYPLKQLGRAIQSLWMAKASRNALLRYNPTCRPFVVSRSTCLGMQRYISQSWSGDNYTSWKTLQYNIPMSLGMSLSGLPFVGHDTGGFYGPRVDPELFIRWIQVNIFMPRFVIHSGWNSVDEEHNWKVNEPWMYPSLLDRVRHALSFREQLIPYLYNLHILASETGHPVIRPLVYHFPSDITCATESFCFMLGSWLLIHPITTPDIRTSSVYLPKGSHWYDYYHTQWFRGGQTIQVQLVEQGVPLFIRSGAIIYQTRQLGFQDGKEASLSRYVVCYPDPWLEYCVTEELFVEDDGPYSEENEMRLKAVLYSDKQVVQLSLSWLGSRPCNLSRLLLDIEIVESQRPVSIVLSEELLPWSHHIRKISS</sequence>
<dbReference type="CDD" id="cd14752">
    <property type="entry name" value="GH31_N"/>
    <property type="match status" value="1"/>
</dbReference>
<feature type="domain" description="Glycosyl hydrolase family 31 C-terminal" evidence="5">
    <location>
        <begin position="626"/>
        <end position="713"/>
    </location>
</feature>
<comment type="similarity">
    <text evidence="1 2">Belongs to the glycosyl hydrolase 31 family.</text>
</comment>
<evidence type="ECO:0000313" key="7">
    <source>
        <dbReference type="Proteomes" id="UP001061958"/>
    </source>
</evidence>
<comment type="caution">
    <text evidence="6">The sequence shown here is derived from an EMBL/GenBank/DDBJ whole genome shotgun (WGS) entry which is preliminary data.</text>
</comment>
<dbReference type="Gene3D" id="3.20.20.80">
    <property type="entry name" value="Glycosidases"/>
    <property type="match status" value="1"/>
</dbReference>
<evidence type="ECO:0008006" key="8">
    <source>
        <dbReference type="Google" id="ProtNLM"/>
    </source>
</evidence>
<dbReference type="Proteomes" id="UP001061958">
    <property type="component" value="Unassembled WGS sequence"/>
</dbReference>
<dbReference type="SUPFAM" id="SSF51445">
    <property type="entry name" value="(Trans)glycosidases"/>
    <property type="match status" value="1"/>
</dbReference>
<organism evidence="6 7">
    <name type="scientific">Galdieria partita</name>
    <dbReference type="NCBI Taxonomy" id="83374"/>
    <lineage>
        <taxon>Eukaryota</taxon>
        <taxon>Rhodophyta</taxon>
        <taxon>Bangiophyceae</taxon>
        <taxon>Galdieriales</taxon>
        <taxon>Galdieriaceae</taxon>
        <taxon>Galdieria</taxon>
    </lineage>
</organism>
<keyword evidence="2" id="KW-0378">Hydrolase</keyword>
<dbReference type="PANTHER" id="PTHR22762:SF165">
    <property type="entry name" value="PUTATIVE (AFU_ORTHOLOGUE AFUA_1G06560)-RELATED"/>
    <property type="match status" value="1"/>
</dbReference>
<name>A0A9C7UTE6_9RHOD</name>
<reference evidence="6" key="1">
    <citation type="journal article" date="2022" name="Proc. Natl. Acad. Sci. U.S.A.">
        <title>Life cycle and functional genomics of the unicellular red alga Galdieria for elucidating algal and plant evolution and industrial use.</title>
        <authorList>
            <person name="Hirooka S."/>
            <person name="Itabashi T."/>
            <person name="Ichinose T.M."/>
            <person name="Onuma R."/>
            <person name="Fujiwara T."/>
            <person name="Yamashita S."/>
            <person name="Jong L.W."/>
            <person name="Tomita R."/>
            <person name="Iwane A.H."/>
            <person name="Miyagishima S.Y."/>
        </authorList>
    </citation>
    <scope>NUCLEOTIDE SEQUENCE</scope>
    <source>
        <strain evidence="6">NBRC 102759</strain>
    </source>
</reference>
<keyword evidence="7" id="KW-1185">Reference proteome</keyword>
<accession>A0A9C7UTE6</accession>
<reference evidence="6" key="2">
    <citation type="submission" date="2022-01" db="EMBL/GenBank/DDBJ databases">
        <authorList>
            <person name="Hirooka S."/>
            <person name="Miyagishima S.Y."/>
        </authorList>
    </citation>
    <scope>NUCLEOTIDE SEQUENCE</scope>
    <source>
        <strain evidence="6">NBRC 102759</strain>
    </source>
</reference>
<dbReference type="SUPFAM" id="SSF51011">
    <property type="entry name" value="Glycosyl hydrolase domain"/>
    <property type="match status" value="1"/>
</dbReference>
<gene>
    <name evidence="6" type="ORF">GpartN1_g6589.t1</name>
</gene>
<dbReference type="InterPro" id="IPR013780">
    <property type="entry name" value="Glyco_hydro_b"/>
</dbReference>
<dbReference type="GO" id="GO:0030246">
    <property type="term" value="F:carbohydrate binding"/>
    <property type="evidence" value="ECO:0007669"/>
    <property type="project" value="InterPro"/>
</dbReference>
<keyword evidence="2" id="KW-0326">Glycosidase</keyword>
<dbReference type="InterPro" id="IPR017853">
    <property type="entry name" value="GH"/>
</dbReference>
<dbReference type="InterPro" id="IPR025887">
    <property type="entry name" value="Glyco_hydro_31_N_dom"/>
</dbReference>
<dbReference type="InterPro" id="IPR000322">
    <property type="entry name" value="Glyco_hydro_31_TIM"/>
</dbReference>
<evidence type="ECO:0000256" key="2">
    <source>
        <dbReference type="RuleBase" id="RU361185"/>
    </source>
</evidence>
<protein>
    <recommendedName>
        <fullName evidence="8">Alpha-glucosidase</fullName>
    </recommendedName>
</protein>
<dbReference type="Pfam" id="PF13802">
    <property type="entry name" value="Gal_mutarotas_2"/>
    <property type="match status" value="1"/>
</dbReference>
<dbReference type="Gene3D" id="2.60.40.1760">
    <property type="entry name" value="glycosyl hydrolase (family 31)"/>
    <property type="match status" value="1"/>
</dbReference>
<dbReference type="GO" id="GO:0004553">
    <property type="term" value="F:hydrolase activity, hydrolyzing O-glycosyl compounds"/>
    <property type="evidence" value="ECO:0007669"/>
    <property type="project" value="InterPro"/>
</dbReference>
<evidence type="ECO:0000256" key="1">
    <source>
        <dbReference type="ARBA" id="ARBA00007806"/>
    </source>
</evidence>
<dbReference type="CDD" id="cd06599">
    <property type="entry name" value="GH31_glycosidase_Aec37"/>
    <property type="match status" value="1"/>
</dbReference>
<dbReference type="OrthoDB" id="1334205at2759"/>
<dbReference type="AlphaFoldDB" id="A0A9C7UTE6"/>
<evidence type="ECO:0000313" key="6">
    <source>
        <dbReference type="EMBL" id="GJQ14798.1"/>
    </source>
</evidence>
<proteinExistence type="inferred from homology"/>
<dbReference type="SUPFAM" id="SSF74650">
    <property type="entry name" value="Galactose mutarotase-like"/>
    <property type="match status" value="1"/>
</dbReference>